<feature type="domain" description="Gfd2/YDR514C-like C-terminal" evidence="2">
    <location>
        <begin position="29"/>
        <end position="204"/>
    </location>
</feature>
<dbReference type="GO" id="GO:0003676">
    <property type="term" value="F:nucleic acid binding"/>
    <property type="evidence" value="ECO:0007669"/>
    <property type="project" value="InterPro"/>
</dbReference>
<evidence type="ECO:0000313" key="4">
    <source>
        <dbReference type="Proteomes" id="UP000237631"/>
    </source>
</evidence>
<reference evidence="4" key="1">
    <citation type="journal article" date="2017" name="bioRxiv">
        <title>Conservation of a gene cluster reveals novel cercosporin biosynthetic mechanisms and extends production to the genus Colletotrichum.</title>
        <authorList>
            <person name="de Jonge R."/>
            <person name="Ebert M.K."/>
            <person name="Huitt-Roehl C.R."/>
            <person name="Pal P."/>
            <person name="Suttle J.C."/>
            <person name="Spanner R.E."/>
            <person name="Neubauer J.D."/>
            <person name="Jurick W.M.II."/>
            <person name="Stott K.A."/>
            <person name="Secor G.A."/>
            <person name="Thomma B.P.H.J."/>
            <person name="Van de Peer Y."/>
            <person name="Townsend C.A."/>
            <person name="Bolton M.D."/>
        </authorList>
    </citation>
    <scope>NUCLEOTIDE SEQUENCE [LARGE SCALE GENOMIC DNA]</scope>
    <source>
        <strain evidence="4">CBS538.71</strain>
    </source>
</reference>
<dbReference type="STRING" id="357750.A0A2S6C1R3"/>
<dbReference type="EMBL" id="PNEN01000577">
    <property type="protein sequence ID" value="PPJ53661.1"/>
    <property type="molecule type" value="Genomic_DNA"/>
</dbReference>
<feature type="compositionally biased region" description="Basic and acidic residues" evidence="1">
    <location>
        <begin position="225"/>
        <end position="234"/>
    </location>
</feature>
<dbReference type="PANTHER" id="PTHR28083:SF1">
    <property type="entry name" value="GOOD FOR FULL DBP5 ACTIVITY PROTEIN 2"/>
    <property type="match status" value="1"/>
</dbReference>
<dbReference type="InterPro" id="IPR040151">
    <property type="entry name" value="Gfd2/YDR514C-like"/>
</dbReference>
<feature type="region of interest" description="Disordered" evidence="1">
    <location>
        <begin position="216"/>
        <end position="247"/>
    </location>
</feature>
<proteinExistence type="predicted"/>
<dbReference type="GO" id="GO:0005634">
    <property type="term" value="C:nucleus"/>
    <property type="evidence" value="ECO:0007669"/>
    <property type="project" value="TreeGrafter"/>
</dbReference>
<keyword evidence="4" id="KW-1185">Reference proteome</keyword>
<sequence length="268" mass="29668">MCTLERLHVLLGFGVQQNTLLAKTPRVMLVAIDCEAFEMDQSKVTEVGISTIDTTSVRALQPQSYGQSYPLIASSHYRIKEHGHLRNRRYSKGNPNNFQHGKTAWVSIEEAREVLRAMLEDVESTREVVLVGHALKNDLAYLRRLGIDALAIPNVVLQLDTQRIATPKRLTPGLGKLLTALAIPADNLHNAGNDAHFTLRAVLEIARKEFNHPGSVLESLPKPVGDAKGDEKPQKVPLQSATADNGPHIRTFDQIRAAQLEDTRLPTE</sequence>
<name>A0A2S6C1R3_9PEZI</name>
<evidence type="ECO:0000313" key="3">
    <source>
        <dbReference type="EMBL" id="PPJ53661.1"/>
    </source>
</evidence>
<dbReference type="AlphaFoldDB" id="A0A2S6C1R3"/>
<dbReference type="Gene3D" id="3.30.420.10">
    <property type="entry name" value="Ribonuclease H-like superfamily/Ribonuclease H"/>
    <property type="match status" value="1"/>
</dbReference>
<evidence type="ECO:0000259" key="2">
    <source>
        <dbReference type="Pfam" id="PF21762"/>
    </source>
</evidence>
<comment type="caution">
    <text evidence="3">The sequence shown here is derived from an EMBL/GenBank/DDBJ whole genome shotgun (WGS) entry which is preliminary data.</text>
</comment>
<protein>
    <recommendedName>
        <fullName evidence="2">Gfd2/YDR514C-like C-terminal domain-containing protein</fullName>
    </recommendedName>
</protein>
<dbReference type="OrthoDB" id="5953249at2759"/>
<evidence type="ECO:0000256" key="1">
    <source>
        <dbReference type="SAM" id="MobiDB-lite"/>
    </source>
</evidence>
<gene>
    <name evidence="3" type="ORF">CBER1_00896</name>
</gene>
<dbReference type="InterPro" id="IPR048519">
    <property type="entry name" value="Gfd2/YDR514C-like_C"/>
</dbReference>
<dbReference type="Pfam" id="PF21762">
    <property type="entry name" value="DEDDh_C"/>
    <property type="match status" value="1"/>
</dbReference>
<organism evidence="3 4">
    <name type="scientific">Cercospora berteroae</name>
    <dbReference type="NCBI Taxonomy" id="357750"/>
    <lineage>
        <taxon>Eukaryota</taxon>
        <taxon>Fungi</taxon>
        <taxon>Dikarya</taxon>
        <taxon>Ascomycota</taxon>
        <taxon>Pezizomycotina</taxon>
        <taxon>Dothideomycetes</taxon>
        <taxon>Dothideomycetidae</taxon>
        <taxon>Mycosphaerellales</taxon>
        <taxon>Mycosphaerellaceae</taxon>
        <taxon>Cercospora</taxon>
    </lineage>
</organism>
<dbReference type="InterPro" id="IPR036397">
    <property type="entry name" value="RNaseH_sf"/>
</dbReference>
<dbReference type="SUPFAM" id="SSF53098">
    <property type="entry name" value="Ribonuclease H-like"/>
    <property type="match status" value="1"/>
</dbReference>
<dbReference type="Proteomes" id="UP000237631">
    <property type="component" value="Unassembled WGS sequence"/>
</dbReference>
<dbReference type="PANTHER" id="PTHR28083">
    <property type="entry name" value="GOOD FOR FULL DBP5 ACTIVITY PROTEIN 2"/>
    <property type="match status" value="1"/>
</dbReference>
<dbReference type="InterPro" id="IPR012337">
    <property type="entry name" value="RNaseH-like_sf"/>
</dbReference>
<accession>A0A2S6C1R3</accession>